<proteinExistence type="predicted"/>
<organism evidence="1 2">
    <name type="scientific">Halanaerobium salsuginis</name>
    <dbReference type="NCBI Taxonomy" id="29563"/>
    <lineage>
        <taxon>Bacteria</taxon>
        <taxon>Bacillati</taxon>
        <taxon>Bacillota</taxon>
        <taxon>Clostridia</taxon>
        <taxon>Halanaerobiales</taxon>
        <taxon>Halanaerobiaceae</taxon>
        <taxon>Halanaerobium</taxon>
    </lineage>
</organism>
<evidence type="ECO:0000313" key="2">
    <source>
        <dbReference type="Proteomes" id="UP000199006"/>
    </source>
</evidence>
<gene>
    <name evidence="1" type="ORF">SAMN02983006_01112</name>
</gene>
<accession>A0A1I4HIT8</accession>
<dbReference type="RefSeq" id="WP_089860838.1">
    <property type="nucleotide sequence ID" value="NZ_FOTI01000011.1"/>
</dbReference>
<protein>
    <recommendedName>
        <fullName evidence="3">TIGR04255 family protein</fullName>
    </recommendedName>
</protein>
<reference evidence="1 2" key="1">
    <citation type="submission" date="2016-10" db="EMBL/GenBank/DDBJ databases">
        <authorList>
            <person name="de Groot N.N."/>
        </authorList>
    </citation>
    <scope>NUCLEOTIDE SEQUENCE [LARGE SCALE GENOMIC DNA]</scope>
    <source>
        <strain evidence="1 2">ATCC 51327</strain>
    </source>
</reference>
<keyword evidence="2" id="KW-1185">Reference proteome</keyword>
<sequence>MLKIKTNLEQVTTVLFFGELYTDNSLKVASKIQEDISVFDGEPYVLPVKDAPPEIPRIIMQNKNETIKLEISFQRATLIITGDDENKFETANSILDTLSDLIYNEFNWKLKRLGRYATEKVEFADSAIKYLKYNYLKEEKFEDTEQFNLHWLQKETFIEEKANFWTKINTPEGIERKEFRITVDLNLVEDEDRELSLESCGEFFLKSVQKIEEQFRKVLV</sequence>
<dbReference type="OrthoDB" id="9553536at2"/>
<evidence type="ECO:0008006" key="3">
    <source>
        <dbReference type="Google" id="ProtNLM"/>
    </source>
</evidence>
<name>A0A1I4HIT8_9FIRM</name>
<dbReference type="EMBL" id="FOTI01000011">
    <property type="protein sequence ID" value="SFL42149.1"/>
    <property type="molecule type" value="Genomic_DNA"/>
</dbReference>
<dbReference type="AlphaFoldDB" id="A0A1I4HIT8"/>
<dbReference type="STRING" id="29563.SAMN02983006_01112"/>
<dbReference type="Proteomes" id="UP000199006">
    <property type="component" value="Unassembled WGS sequence"/>
</dbReference>
<evidence type="ECO:0000313" key="1">
    <source>
        <dbReference type="EMBL" id="SFL42149.1"/>
    </source>
</evidence>